<protein>
    <submittedName>
        <fullName evidence="1">Uncharacterized protein</fullName>
    </submittedName>
</protein>
<evidence type="ECO:0000313" key="2">
    <source>
        <dbReference type="Proteomes" id="UP001172457"/>
    </source>
</evidence>
<dbReference type="SUPFAM" id="SSF52047">
    <property type="entry name" value="RNI-like"/>
    <property type="match status" value="1"/>
</dbReference>
<dbReference type="Gene3D" id="3.80.10.10">
    <property type="entry name" value="Ribonuclease Inhibitor"/>
    <property type="match status" value="1"/>
</dbReference>
<organism evidence="1 2">
    <name type="scientific">Centaurea solstitialis</name>
    <name type="common">yellow star-thistle</name>
    <dbReference type="NCBI Taxonomy" id="347529"/>
    <lineage>
        <taxon>Eukaryota</taxon>
        <taxon>Viridiplantae</taxon>
        <taxon>Streptophyta</taxon>
        <taxon>Embryophyta</taxon>
        <taxon>Tracheophyta</taxon>
        <taxon>Spermatophyta</taxon>
        <taxon>Magnoliopsida</taxon>
        <taxon>eudicotyledons</taxon>
        <taxon>Gunneridae</taxon>
        <taxon>Pentapetalae</taxon>
        <taxon>asterids</taxon>
        <taxon>campanulids</taxon>
        <taxon>Asterales</taxon>
        <taxon>Asteraceae</taxon>
        <taxon>Carduoideae</taxon>
        <taxon>Cardueae</taxon>
        <taxon>Centaureinae</taxon>
        <taxon>Centaurea</taxon>
    </lineage>
</organism>
<dbReference type="InterPro" id="IPR032675">
    <property type="entry name" value="LRR_dom_sf"/>
</dbReference>
<proteinExistence type="predicted"/>
<dbReference type="Proteomes" id="UP001172457">
    <property type="component" value="Chromosome 1"/>
</dbReference>
<comment type="caution">
    <text evidence="1">The sequence shown here is derived from an EMBL/GenBank/DDBJ whole genome shotgun (WGS) entry which is preliminary data.</text>
</comment>
<dbReference type="AlphaFoldDB" id="A0AA38WMA5"/>
<name>A0AA38WMA5_9ASTR</name>
<accession>A0AA38WMA5</accession>
<keyword evidence="2" id="KW-1185">Reference proteome</keyword>
<sequence length="114" mass="12729">MKQGGGMVVLERERGVMGSYTVDVVKRGRGRRVGKLNRLCLRGCCVTGYGLSNLLERLPHLETLEVSNINIRARDIKVIGRNCPHLKSFTIKTKYADGHVHPRTIASSMPHYAI</sequence>
<dbReference type="EMBL" id="JARYMX010000001">
    <property type="protein sequence ID" value="KAJ9566017.1"/>
    <property type="molecule type" value="Genomic_DNA"/>
</dbReference>
<evidence type="ECO:0000313" key="1">
    <source>
        <dbReference type="EMBL" id="KAJ9566017.1"/>
    </source>
</evidence>
<reference evidence="1" key="1">
    <citation type="submission" date="2023-03" db="EMBL/GenBank/DDBJ databases">
        <title>Chromosome-scale reference genome and RAD-based genetic map of yellow starthistle (Centaurea solstitialis) reveal putative structural variation and QTLs associated with invader traits.</title>
        <authorList>
            <person name="Reatini B."/>
            <person name="Cang F.A."/>
            <person name="Jiang Q."/>
            <person name="Mckibben M.T.W."/>
            <person name="Barker M.S."/>
            <person name="Rieseberg L.H."/>
            <person name="Dlugosch K.M."/>
        </authorList>
    </citation>
    <scope>NUCLEOTIDE SEQUENCE</scope>
    <source>
        <strain evidence="1">CAN-66</strain>
        <tissue evidence="1">Leaf</tissue>
    </source>
</reference>
<gene>
    <name evidence="1" type="ORF">OSB04_001983</name>
</gene>